<dbReference type="Proteomes" id="UP001197974">
    <property type="component" value="Chromosome"/>
</dbReference>
<organism evidence="1 2">
    <name type="scientific">Bacillus carboniphilus</name>
    <dbReference type="NCBI Taxonomy" id="86663"/>
    <lineage>
        <taxon>Bacteria</taxon>
        <taxon>Bacillati</taxon>
        <taxon>Bacillota</taxon>
        <taxon>Bacilli</taxon>
        <taxon>Bacillales</taxon>
        <taxon>Bacillaceae</taxon>
        <taxon>Bacillus</taxon>
    </lineage>
</organism>
<accession>A0ABY9JX60</accession>
<protein>
    <submittedName>
        <fullName evidence="1">Uncharacterized protein</fullName>
    </submittedName>
</protein>
<sequence>MNEQTSELSFTIDNTTPIIPIVIGSKSQNTFFKEAEFDFFREESVEYTFLVDEKPVNQDQVTRIS</sequence>
<gene>
    <name evidence="1" type="ORF">LC087_15875</name>
</gene>
<dbReference type="EMBL" id="CP129013">
    <property type="protein sequence ID" value="WLR42200.1"/>
    <property type="molecule type" value="Genomic_DNA"/>
</dbReference>
<keyword evidence="2" id="KW-1185">Reference proteome</keyword>
<proteinExistence type="predicted"/>
<evidence type="ECO:0000313" key="1">
    <source>
        <dbReference type="EMBL" id="WLR42200.1"/>
    </source>
</evidence>
<reference evidence="1 2" key="1">
    <citation type="submission" date="2023-06" db="EMBL/GenBank/DDBJ databases">
        <title>Five Gram-positive bacteria isolated from mangrove sediments in Shenzhen, Guangdong, China.</title>
        <authorList>
            <person name="Yu S."/>
            <person name="Zheng W."/>
            <person name="Huang Y."/>
        </authorList>
    </citation>
    <scope>NUCLEOTIDE SEQUENCE [LARGE SCALE GENOMIC DNA]</scope>
    <source>
        <strain evidence="1 2">SaN35-3</strain>
    </source>
</reference>
<name>A0ABY9JX60_9BACI</name>
<evidence type="ECO:0000313" key="2">
    <source>
        <dbReference type="Proteomes" id="UP001197974"/>
    </source>
</evidence>
<dbReference type="RefSeq" id="WP_226542747.1">
    <property type="nucleotide sequence ID" value="NZ_CP129013.1"/>
</dbReference>